<protein>
    <recommendedName>
        <fullName evidence="1">DUF1618 domain-containing protein</fullName>
    </recommendedName>
</protein>
<dbReference type="PANTHER" id="PTHR33074:SF124">
    <property type="entry name" value="DUF1618 DOMAIN-CONTAINING PROTEIN"/>
    <property type="match status" value="1"/>
</dbReference>
<dbReference type="EMBL" id="OZ075134">
    <property type="protein sequence ID" value="CAL4994954.1"/>
    <property type="molecule type" value="Genomic_DNA"/>
</dbReference>
<evidence type="ECO:0000313" key="2">
    <source>
        <dbReference type="EMBL" id="CAL4994954.1"/>
    </source>
</evidence>
<dbReference type="Proteomes" id="UP001497457">
    <property type="component" value="Chromosome 24b"/>
</dbReference>
<proteinExistence type="predicted"/>
<evidence type="ECO:0000313" key="3">
    <source>
        <dbReference type="Proteomes" id="UP001497457"/>
    </source>
</evidence>
<accession>A0ABC9B9J3</accession>
<reference evidence="2" key="1">
    <citation type="submission" date="2024-10" db="EMBL/GenBank/DDBJ databases">
        <authorList>
            <person name="Ryan C."/>
        </authorList>
    </citation>
    <scope>NUCLEOTIDE SEQUENCE [LARGE SCALE GENOMIC DNA]</scope>
</reference>
<feature type="domain" description="DUF1618" evidence="1">
    <location>
        <begin position="240"/>
        <end position="367"/>
    </location>
</feature>
<gene>
    <name evidence="2" type="ORF">URODEC1_LOCUS62149</name>
</gene>
<organism evidence="2 3">
    <name type="scientific">Urochloa decumbens</name>
    <dbReference type="NCBI Taxonomy" id="240449"/>
    <lineage>
        <taxon>Eukaryota</taxon>
        <taxon>Viridiplantae</taxon>
        <taxon>Streptophyta</taxon>
        <taxon>Embryophyta</taxon>
        <taxon>Tracheophyta</taxon>
        <taxon>Spermatophyta</taxon>
        <taxon>Magnoliopsida</taxon>
        <taxon>Liliopsida</taxon>
        <taxon>Poales</taxon>
        <taxon>Poaceae</taxon>
        <taxon>PACMAD clade</taxon>
        <taxon>Panicoideae</taxon>
        <taxon>Panicodae</taxon>
        <taxon>Paniceae</taxon>
        <taxon>Melinidinae</taxon>
        <taxon>Urochloa</taxon>
    </lineage>
</organism>
<keyword evidence="3" id="KW-1185">Reference proteome</keyword>
<sequence length="532" mass="58834">MEVQTTQPASCSSSSTGYPRWVILEQYVKASNPMSCVTADAKTLAAATTSTGHRIHVSLGLANPPATSAVRVEIPDNGADHMRPRPMIIAAHKDSLLIQVNIHHVASYVATAVDHFVYNAGAAAADPPRPPSLTLLPPYNRGPLRDRYLDTDATGILRRGDNDMVTVAELHMVLVRNDKKVPEKKAAELFMFRSGEWSVRRPRIRPSGNGDGNGDDEIEELPQWWSTDVVIPAGDTTLCWVDLSRGILFCDVSEESPWLQYRPLPETPCFGGVSNRNLSITAGGEVRFVNVFPRCCCGGAGASECEQSHNAYTIHTWSLRMDDMAMEWVMDGMVDSTELWSLEAHKGLPCVPLDYPIVSMDEPRVICFMLCEDHHVKHGGDETLWLLIVDMRRKTIQSVSRYAGEDWLPGRALIPSGVSYYLNSHPTCSSNHGTSMGRGHTCQMDIEELRDDNSRNLMLQSSREPSLEPSVQAPEILAVLQEIPSYGLCRDDMLKAYSILSHGNGGRFRSLLGLPLNLRKDWLLVEIKGSDA</sequence>
<name>A0ABC9B9J3_9POAL</name>
<dbReference type="InterPro" id="IPR011676">
    <property type="entry name" value="DUF1618"/>
</dbReference>
<dbReference type="Pfam" id="PF07762">
    <property type="entry name" value="DUF1618"/>
    <property type="match status" value="1"/>
</dbReference>
<dbReference type="PANTHER" id="PTHR33074">
    <property type="entry name" value="EXPRESSED PROTEIN-RELATED"/>
    <property type="match status" value="1"/>
</dbReference>
<dbReference type="AlphaFoldDB" id="A0ABC9B9J3"/>
<evidence type="ECO:0000259" key="1">
    <source>
        <dbReference type="Pfam" id="PF07762"/>
    </source>
</evidence>